<keyword evidence="4" id="KW-1003">Cell membrane</keyword>
<evidence type="ECO:0000256" key="4">
    <source>
        <dbReference type="ARBA" id="ARBA00022475"/>
    </source>
</evidence>
<proteinExistence type="inferred from homology"/>
<dbReference type="InParanoid" id="G4Z005"/>
<dbReference type="RefSeq" id="XP_009518656.1">
    <property type="nucleotide sequence ID" value="XM_009520361.1"/>
</dbReference>
<keyword evidence="7" id="KW-0677">Repeat</keyword>
<feature type="transmembrane region" description="Helical" evidence="10">
    <location>
        <begin position="36"/>
        <end position="60"/>
    </location>
</feature>
<dbReference type="Pfam" id="PF03083">
    <property type="entry name" value="MtN3_slv"/>
    <property type="match status" value="2"/>
</dbReference>
<evidence type="ECO:0000256" key="2">
    <source>
        <dbReference type="ARBA" id="ARBA00007809"/>
    </source>
</evidence>
<evidence type="ECO:0000256" key="10">
    <source>
        <dbReference type="SAM" id="Phobius"/>
    </source>
</evidence>
<evidence type="ECO:0000256" key="5">
    <source>
        <dbReference type="ARBA" id="ARBA00022597"/>
    </source>
</evidence>
<organism evidence="11 12">
    <name type="scientific">Phytophthora sojae (strain P6497)</name>
    <name type="common">Soybean stem and root rot agent</name>
    <name type="synonym">Phytophthora megasperma f. sp. glycines</name>
    <dbReference type="NCBI Taxonomy" id="1094619"/>
    <lineage>
        <taxon>Eukaryota</taxon>
        <taxon>Sar</taxon>
        <taxon>Stramenopiles</taxon>
        <taxon>Oomycota</taxon>
        <taxon>Peronosporomycetes</taxon>
        <taxon>Peronosporales</taxon>
        <taxon>Peronosporaceae</taxon>
        <taxon>Phytophthora</taxon>
    </lineage>
</organism>
<dbReference type="InterPro" id="IPR047664">
    <property type="entry name" value="SWEET"/>
</dbReference>
<dbReference type="EMBL" id="JH159152">
    <property type="protein sequence ID" value="EGZ23368.1"/>
    <property type="molecule type" value="Genomic_DNA"/>
</dbReference>
<dbReference type="PANTHER" id="PTHR10791">
    <property type="entry name" value="RAG1-ACTIVATING PROTEIN 1"/>
    <property type="match status" value="1"/>
</dbReference>
<feature type="transmembrane region" description="Helical" evidence="10">
    <location>
        <begin position="6"/>
        <end position="24"/>
    </location>
</feature>
<evidence type="ECO:0008006" key="13">
    <source>
        <dbReference type="Google" id="ProtNLM"/>
    </source>
</evidence>
<dbReference type="Proteomes" id="UP000002640">
    <property type="component" value="Unassembled WGS sequence"/>
</dbReference>
<protein>
    <recommendedName>
        <fullName evidence="13">MtN3-like protein</fullName>
    </recommendedName>
</protein>
<evidence type="ECO:0000256" key="7">
    <source>
        <dbReference type="ARBA" id="ARBA00022737"/>
    </source>
</evidence>
<dbReference type="PANTHER" id="PTHR10791:SF30">
    <property type="entry name" value="SUGAR TRANSPORTER SWEET1"/>
    <property type="match status" value="1"/>
</dbReference>
<keyword evidence="6 10" id="KW-0812">Transmembrane</keyword>
<dbReference type="GeneID" id="20645150"/>
<feature type="transmembrane region" description="Helical" evidence="10">
    <location>
        <begin position="148"/>
        <end position="167"/>
    </location>
</feature>
<evidence type="ECO:0000256" key="1">
    <source>
        <dbReference type="ARBA" id="ARBA00004651"/>
    </source>
</evidence>
<dbReference type="OMA" id="ICWAGYA"/>
<evidence type="ECO:0000313" key="11">
    <source>
        <dbReference type="EMBL" id="EGZ23368.1"/>
    </source>
</evidence>
<gene>
    <name evidence="11" type="ORF">PHYSODRAFT_324592</name>
</gene>
<dbReference type="AlphaFoldDB" id="G4Z005"/>
<name>G4Z005_PHYSP</name>
<evidence type="ECO:0000256" key="8">
    <source>
        <dbReference type="ARBA" id="ARBA00022989"/>
    </source>
</evidence>
<dbReference type="GO" id="GO:0005886">
    <property type="term" value="C:plasma membrane"/>
    <property type="evidence" value="ECO:0007669"/>
    <property type="project" value="UniProtKB-SubCell"/>
</dbReference>
<dbReference type="GO" id="GO:0051119">
    <property type="term" value="F:sugar transmembrane transporter activity"/>
    <property type="evidence" value="ECO:0007669"/>
    <property type="project" value="InterPro"/>
</dbReference>
<feature type="transmembrane region" description="Helical" evidence="10">
    <location>
        <begin position="100"/>
        <end position="128"/>
    </location>
</feature>
<dbReference type="SMR" id="G4Z005"/>
<evidence type="ECO:0000313" key="12">
    <source>
        <dbReference type="Proteomes" id="UP000002640"/>
    </source>
</evidence>
<dbReference type="Gene3D" id="1.20.1280.290">
    <property type="match status" value="1"/>
</dbReference>
<evidence type="ECO:0000256" key="9">
    <source>
        <dbReference type="ARBA" id="ARBA00023136"/>
    </source>
</evidence>
<comment type="similarity">
    <text evidence="2">Belongs to the SWEET sugar transporter family.</text>
</comment>
<reference evidence="11 12" key="1">
    <citation type="journal article" date="2006" name="Science">
        <title>Phytophthora genome sequences uncover evolutionary origins and mechanisms of pathogenesis.</title>
        <authorList>
            <person name="Tyler B.M."/>
            <person name="Tripathy S."/>
            <person name="Zhang X."/>
            <person name="Dehal P."/>
            <person name="Jiang R.H."/>
            <person name="Aerts A."/>
            <person name="Arredondo F.D."/>
            <person name="Baxter L."/>
            <person name="Bensasson D."/>
            <person name="Beynon J.L."/>
            <person name="Chapman J."/>
            <person name="Damasceno C.M."/>
            <person name="Dorrance A.E."/>
            <person name="Dou D."/>
            <person name="Dickerman A.W."/>
            <person name="Dubchak I.L."/>
            <person name="Garbelotto M."/>
            <person name="Gijzen M."/>
            <person name="Gordon S.G."/>
            <person name="Govers F."/>
            <person name="Grunwald N.J."/>
            <person name="Huang W."/>
            <person name="Ivors K.L."/>
            <person name="Jones R.W."/>
            <person name="Kamoun S."/>
            <person name="Krampis K."/>
            <person name="Lamour K.H."/>
            <person name="Lee M.K."/>
            <person name="McDonald W.H."/>
            <person name="Medina M."/>
            <person name="Meijer H.J."/>
            <person name="Nordberg E.K."/>
            <person name="Maclean D.J."/>
            <person name="Ospina-Giraldo M.D."/>
            <person name="Morris P.F."/>
            <person name="Phuntumart V."/>
            <person name="Putnam N.H."/>
            <person name="Rash S."/>
            <person name="Rose J.K."/>
            <person name="Sakihama Y."/>
            <person name="Salamov A.A."/>
            <person name="Savidor A."/>
            <person name="Scheuring C.F."/>
            <person name="Smith B.M."/>
            <person name="Sobral B.W."/>
            <person name="Terry A."/>
            <person name="Torto-Alalibo T.A."/>
            <person name="Win J."/>
            <person name="Xu Z."/>
            <person name="Zhang H."/>
            <person name="Grigoriev I.V."/>
            <person name="Rokhsar D.S."/>
            <person name="Boore J.L."/>
        </authorList>
    </citation>
    <scope>NUCLEOTIDE SEQUENCE [LARGE SCALE GENOMIC DNA]</scope>
    <source>
        <strain evidence="11 12">P6497</strain>
    </source>
</reference>
<evidence type="ECO:0000256" key="3">
    <source>
        <dbReference type="ARBA" id="ARBA00022448"/>
    </source>
</evidence>
<keyword evidence="5" id="KW-0762">Sugar transport</keyword>
<dbReference type="KEGG" id="psoj:PHYSODRAFT_324592"/>
<comment type="subcellular location">
    <subcellularLocation>
        <location evidence="1">Cell membrane</location>
        <topology evidence="1">Multi-pass membrane protein</topology>
    </subcellularLocation>
</comment>
<accession>G4Z005</accession>
<dbReference type="FunFam" id="1.20.1280.290:FF:000007">
    <property type="entry name" value="Bidirectional sugar transporter SWEET7"/>
    <property type="match status" value="1"/>
</dbReference>
<keyword evidence="9 10" id="KW-0472">Membrane</keyword>
<keyword evidence="12" id="KW-1185">Reference proteome</keyword>
<dbReference type="InterPro" id="IPR004316">
    <property type="entry name" value="SWEET_rpt"/>
</dbReference>
<sequence>MGFWYTLLGVATAVAQVVLNLSPVPDISRVHRRKRIGELAALPLVAMVVNCHFWLVYAYVTDSMFPLFTTQVFGQLAAIVYNAVYYRWSEPEKREELQKLYAWAFAVHFEVGAYLGYVGIVIDVWMFASPLGTLKHVMETKPAASIPINLSLMLFCVDVAIVFYMIYRPTGDEDVVQDLDHSEVSVVVASPSAKCAVSIQSPMYKILASPTTCNTE</sequence>
<keyword evidence="8 10" id="KW-1133">Transmembrane helix</keyword>
<keyword evidence="3" id="KW-0813">Transport</keyword>
<evidence type="ECO:0000256" key="6">
    <source>
        <dbReference type="ARBA" id="ARBA00022692"/>
    </source>
</evidence>
<feature type="transmembrane region" description="Helical" evidence="10">
    <location>
        <begin position="72"/>
        <end position="88"/>
    </location>
</feature>